<evidence type="ECO:0000259" key="1">
    <source>
        <dbReference type="Pfam" id="PF03358"/>
    </source>
</evidence>
<sequence length="188" mass="19511">METVAEIKVLALVGSLRAASINRQIAELAVEVAPDDVTVTVFEGLGELPFYNEEIDDAMNTEAAALAPVVALRAAAADADAALIVTPEYNGSYPAVVKNAIDWLSRPFGDGALKDKPLAVIGGAFGRYGGVWAHDDTRKSFGIAGARVVEAIKLSVPFGTLEGKAPAEHAELVANVRDAVGKLAAEVG</sequence>
<protein>
    <submittedName>
        <fullName evidence="2">NAD(P)H-dependent oxidoreductase</fullName>
    </submittedName>
</protein>
<accession>A0ABY3UZH3</accession>
<dbReference type="InterPro" id="IPR005025">
    <property type="entry name" value="FMN_Rdtase-like_dom"/>
</dbReference>
<evidence type="ECO:0000313" key="3">
    <source>
        <dbReference type="Proteomes" id="UP001055171"/>
    </source>
</evidence>
<keyword evidence="3" id="KW-1185">Reference proteome</keyword>
<dbReference type="Gene3D" id="3.40.50.360">
    <property type="match status" value="1"/>
</dbReference>
<gene>
    <name evidence="2" type="ORF">MJO58_07950</name>
</gene>
<proteinExistence type="predicted"/>
<reference evidence="2" key="1">
    <citation type="submission" date="2022-08" db="EMBL/GenBank/DDBJ databases">
        <title>Complete genome sequence of 14 non-tuberculosis mycobacteria type-strains.</title>
        <authorList>
            <person name="Igarashi Y."/>
            <person name="Osugi A."/>
            <person name="Mitarai S."/>
        </authorList>
    </citation>
    <scope>NUCLEOTIDE SEQUENCE</scope>
    <source>
        <strain evidence="2">ATCC 51985</strain>
    </source>
</reference>
<name>A0ABY3UZH3_MYCLN</name>
<dbReference type="PANTHER" id="PTHR30543">
    <property type="entry name" value="CHROMATE REDUCTASE"/>
    <property type="match status" value="1"/>
</dbReference>
<dbReference type="SUPFAM" id="SSF52218">
    <property type="entry name" value="Flavoproteins"/>
    <property type="match status" value="1"/>
</dbReference>
<dbReference type="EMBL" id="CP092423">
    <property type="protein sequence ID" value="ULP44972.1"/>
    <property type="molecule type" value="Genomic_DNA"/>
</dbReference>
<dbReference type="Proteomes" id="UP001055171">
    <property type="component" value="Chromosome"/>
</dbReference>
<dbReference type="Pfam" id="PF03358">
    <property type="entry name" value="FMN_red"/>
    <property type="match status" value="1"/>
</dbReference>
<organism evidence="2 3">
    <name type="scientific">Mycobacterium lentiflavum</name>
    <dbReference type="NCBI Taxonomy" id="141349"/>
    <lineage>
        <taxon>Bacteria</taxon>
        <taxon>Bacillati</taxon>
        <taxon>Actinomycetota</taxon>
        <taxon>Actinomycetes</taxon>
        <taxon>Mycobacteriales</taxon>
        <taxon>Mycobacteriaceae</taxon>
        <taxon>Mycobacterium</taxon>
        <taxon>Mycobacterium simiae complex</taxon>
    </lineage>
</organism>
<dbReference type="InterPro" id="IPR050712">
    <property type="entry name" value="NAD(P)H-dep_reductase"/>
</dbReference>
<dbReference type="InterPro" id="IPR029039">
    <property type="entry name" value="Flavoprotein-like_sf"/>
</dbReference>
<dbReference type="RefSeq" id="WP_239723193.1">
    <property type="nucleotide sequence ID" value="NZ_CP092423.2"/>
</dbReference>
<feature type="domain" description="NADPH-dependent FMN reductase-like" evidence="1">
    <location>
        <begin position="7"/>
        <end position="158"/>
    </location>
</feature>
<evidence type="ECO:0000313" key="2">
    <source>
        <dbReference type="EMBL" id="ULP44972.1"/>
    </source>
</evidence>
<dbReference type="PANTHER" id="PTHR30543:SF21">
    <property type="entry name" value="NAD(P)H-DEPENDENT FMN REDUCTASE LOT6"/>
    <property type="match status" value="1"/>
</dbReference>